<keyword evidence="4" id="KW-1185">Reference proteome</keyword>
<evidence type="ECO:0000256" key="1">
    <source>
        <dbReference type="SAM" id="Phobius"/>
    </source>
</evidence>
<sequence>MRKRPQLLSPRTSIRALGCFALFFVLAGTLWLWDAKPQRRMGMKTGTGTAPIAAPPSATYEEPHPVAHPIDYLMKKAYGTHRVLLGKQTTDLSSTAKAYRKRRGRHPPPGFDKWFQYAKKHNAIIVEDFFDQIYHDLNPFWGVEAKGIREQSKHFPHVISVRNGKLTVKTDIERDWMKLWKDLVQKIKGFLPDVDIPVNMMDESRVIVPWSDIDRYVQAERKSRGTPPVKAVVKKLTGLKAFDQDKTTPAEPPWITQGKFWDIARVGCAPDSPARNLAAVDDFKGPPPIPVGFPLGSFEGYVANWTTTKDPCQQPDLRESHGTFVEPISLKTTNKLVPIFGGSKLPMNNDILIPPAMYWSKDPLYSGGENHGGPWESKKDVVIWRGGANGGRNRVNNWTRFHRHRFVSMLNGTAVQGAETNTTGPGQGPNFSLQSYRTYHLTATRYTDLGSWLAHNTDVAMVNLICFPGTQDNKCPYTDPYYEVKPSMQMAEQYRYKYLPDIDGNSFSGRYRSFLLSTSLPIKATIYSEWHDSRLTPWLHFVPMENSFIDVYGILDYFIGTGVNFKTKNGTVVVEGAHDEEARTIALEGKQWAEKVLRKEDMLIYVMRLLMEFARVSDDNREKVGFVEDLSE</sequence>
<dbReference type="OrthoDB" id="541052at2759"/>
<dbReference type="Pfam" id="PF05686">
    <property type="entry name" value="Glyco_transf_90"/>
    <property type="match status" value="1"/>
</dbReference>
<dbReference type="SMART" id="SM00672">
    <property type="entry name" value="CAP10"/>
    <property type="match status" value="1"/>
</dbReference>
<accession>A0A6G1KN98</accession>
<gene>
    <name evidence="3" type="ORF">K504DRAFT_456560</name>
</gene>
<keyword evidence="3" id="KW-0808">Transferase</keyword>
<dbReference type="AlphaFoldDB" id="A0A6G1KN98"/>
<keyword evidence="1" id="KW-1133">Transmembrane helix</keyword>
<dbReference type="InterPro" id="IPR051091">
    <property type="entry name" value="O-Glucosyltr/Glycosyltrsf_90"/>
</dbReference>
<dbReference type="PANTHER" id="PTHR12203:SF22">
    <property type="entry name" value="CAPSULE ASSOCIATED PROTEIN"/>
    <property type="match status" value="1"/>
</dbReference>
<organism evidence="3 4">
    <name type="scientific">Pleomassaria siparia CBS 279.74</name>
    <dbReference type="NCBI Taxonomy" id="1314801"/>
    <lineage>
        <taxon>Eukaryota</taxon>
        <taxon>Fungi</taxon>
        <taxon>Dikarya</taxon>
        <taxon>Ascomycota</taxon>
        <taxon>Pezizomycotina</taxon>
        <taxon>Dothideomycetes</taxon>
        <taxon>Pleosporomycetidae</taxon>
        <taxon>Pleosporales</taxon>
        <taxon>Pleomassariaceae</taxon>
        <taxon>Pleomassaria</taxon>
    </lineage>
</organism>
<dbReference type="Proteomes" id="UP000799428">
    <property type="component" value="Unassembled WGS sequence"/>
</dbReference>
<evidence type="ECO:0000313" key="3">
    <source>
        <dbReference type="EMBL" id="KAF2714324.1"/>
    </source>
</evidence>
<name>A0A6G1KN98_9PLEO</name>
<keyword evidence="1" id="KW-0472">Membrane</keyword>
<dbReference type="PANTHER" id="PTHR12203">
    <property type="entry name" value="KDEL LYS-ASP-GLU-LEU CONTAINING - RELATED"/>
    <property type="match status" value="1"/>
</dbReference>
<proteinExistence type="predicted"/>
<dbReference type="EMBL" id="MU005764">
    <property type="protein sequence ID" value="KAF2714324.1"/>
    <property type="molecule type" value="Genomic_DNA"/>
</dbReference>
<feature type="domain" description="Glycosyl transferase CAP10" evidence="2">
    <location>
        <begin position="310"/>
        <end position="618"/>
    </location>
</feature>
<feature type="transmembrane region" description="Helical" evidence="1">
    <location>
        <begin position="12"/>
        <end position="33"/>
    </location>
</feature>
<dbReference type="InterPro" id="IPR006598">
    <property type="entry name" value="CAP10"/>
</dbReference>
<protein>
    <submittedName>
        <fullName evidence="3">Glycosyltransferase family 90 protein</fullName>
    </submittedName>
</protein>
<dbReference type="GO" id="GO:0016740">
    <property type="term" value="F:transferase activity"/>
    <property type="evidence" value="ECO:0007669"/>
    <property type="project" value="UniProtKB-KW"/>
</dbReference>
<reference evidence="3" key="1">
    <citation type="journal article" date="2020" name="Stud. Mycol.">
        <title>101 Dothideomycetes genomes: a test case for predicting lifestyles and emergence of pathogens.</title>
        <authorList>
            <person name="Haridas S."/>
            <person name="Albert R."/>
            <person name="Binder M."/>
            <person name="Bloem J."/>
            <person name="Labutti K."/>
            <person name="Salamov A."/>
            <person name="Andreopoulos B."/>
            <person name="Baker S."/>
            <person name="Barry K."/>
            <person name="Bills G."/>
            <person name="Bluhm B."/>
            <person name="Cannon C."/>
            <person name="Castanera R."/>
            <person name="Culley D."/>
            <person name="Daum C."/>
            <person name="Ezra D."/>
            <person name="Gonzalez J."/>
            <person name="Henrissat B."/>
            <person name="Kuo A."/>
            <person name="Liang C."/>
            <person name="Lipzen A."/>
            <person name="Lutzoni F."/>
            <person name="Magnuson J."/>
            <person name="Mondo S."/>
            <person name="Nolan M."/>
            <person name="Ohm R."/>
            <person name="Pangilinan J."/>
            <person name="Park H.-J."/>
            <person name="Ramirez L."/>
            <person name="Alfaro M."/>
            <person name="Sun H."/>
            <person name="Tritt A."/>
            <person name="Yoshinaga Y."/>
            <person name="Zwiers L.-H."/>
            <person name="Turgeon B."/>
            <person name="Goodwin S."/>
            <person name="Spatafora J."/>
            <person name="Crous P."/>
            <person name="Grigoriev I."/>
        </authorList>
    </citation>
    <scope>NUCLEOTIDE SEQUENCE</scope>
    <source>
        <strain evidence="3">CBS 279.74</strain>
    </source>
</reference>
<evidence type="ECO:0000259" key="2">
    <source>
        <dbReference type="SMART" id="SM00672"/>
    </source>
</evidence>
<keyword evidence="1" id="KW-0812">Transmembrane</keyword>
<evidence type="ECO:0000313" key="4">
    <source>
        <dbReference type="Proteomes" id="UP000799428"/>
    </source>
</evidence>